<evidence type="ECO:0000313" key="2">
    <source>
        <dbReference type="EMBL" id="MSS18727.1"/>
    </source>
</evidence>
<name>A0A6L5XGS3_9BACT</name>
<dbReference type="EMBL" id="VULT01000031">
    <property type="protein sequence ID" value="MSS18727.1"/>
    <property type="molecule type" value="Genomic_DNA"/>
</dbReference>
<accession>A0A6L5XGS3</accession>
<protein>
    <submittedName>
        <fullName evidence="2">DUF4369 domain-containing protein</fullName>
    </submittedName>
</protein>
<reference evidence="2 3" key="1">
    <citation type="submission" date="2019-08" db="EMBL/GenBank/DDBJ databases">
        <title>In-depth cultivation of the pig gut microbiome towards novel bacterial diversity and tailored functional studies.</title>
        <authorList>
            <person name="Wylensek D."/>
            <person name="Hitch T.C.A."/>
            <person name="Clavel T."/>
        </authorList>
    </citation>
    <scope>NUCLEOTIDE SEQUENCE [LARGE SCALE GENOMIC DNA]</scope>
    <source>
        <strain evidence="2 3">Oil-RF-744-WCA-WT-10</strain>
    </source>
</reference>
<evidence type="ECO:0000313" key="3">
    <source>
        <dbReference type="Proteomes" id="UP000483362"/>
    </source>
</evidence>
<organism evidence="2 3">
    <name type="scientific">Sodaliphilus pleomorphus</name>
    <dbReference type="NCBI Taxonomy" id="2606626"/>
    <lineage>
        <taxon>Bacteria</taxon>
        <taxon>Pseudomonadati</taxon>
        <taxon>Bacteroidota</taxon>
        <taxon>Bacteroidia</taxon>
        <taxon>Bacteroidales</taxon>
        <taxon>Muribaculaceae</taxon>
        <taxon>Sodaliphilus</taxon>
    </lineage>
</organism>
<dbReference type="Pfam" id="PF14289">
    <property type="entry name" value="DUF4369"/>
    <property type="match status" value="1"/>
</dbReference>
<sequence>MPFFYSIIDKIANFAKSMKKKFLTHCLLPLWALMLSLASCDSTGVGTEQGDYVVAIEVDSLKCDSVSLVVVEPAYNALRSLGHRRLKNGKASFKGQIDSPRIAMLKLNRASKPFYFILEPCTTSITIDRQRIIVWGGKVNHEYFSHVRRRGRLIALADSVRASYARSLADSTLTPGREAWLLMRNDRLHNSLQAMTLHLVKRTDVVGALYRDQYGADLDSAHYVQLLIKR</sequence>
<dbReference type="AlphaFoldDB" id="A0A6L5XGS3"/>
<feature type="domain" description="DUF4369" evidence="1">
    <location>
        <begin position="85"/>
        <end position="143"/>
    </location>
</feature>
<gene>
    <name evidence="2" type="ORF">FYJ29_13315</name>
</gene>
<keyword evidence="3" id="KW-1185">Reference proteome</keyword>
<dbReference type="Proteomes" id="UP000483362">
    <property type="component" value="Unassembled WGS sequence"/>
</dbReference>
<dbReference type="InterPro" id="IPR025380">
    <property type="entry name" value="DUF4369"/>
</dbReference>
<comment type="caution">
    <text evidence="2">The sequence shown here is derived from an EMBL/GenBank/DDBJ whole genome shotgun (WGS) entry which is preliminary data.</text>
</comment>
<proteinExistence type="predicted"/>
<evidence type="ECO:0000259" key="1">
    <source>
        <dbReference type="Pfam" id="PF14289"/>
    </source>
</evidence>